<dbReference type="EC" id="1.4.3.-" evidence="7"/>
<dbReference type="GO" id="GO:0005741">
    <property type="term" value="C:mitochondrial outer membrane"/>
    <property type="evidence" value="ECO:0007669"/>
    <property type="project" value="UniProtKB-SubCell"/>
</dbReference>
<dbReference type="GO" id="GO:0097621">
    <property type="term" value="F:monoamine oxidase activity"/>
    <property type="evidence" value="ECO:0007669"/>
    <property type="project" value="UniProtKB-EC"/>
</dbReference>
<dbReference type="AlphaFoldDB" id="A0A267ELG6"/>
<sequence length="528" mass="56662">RRAGDKSPRFKQAKKRFLPSSHTCQLILASLFAVYSSLAKDFSQMSAFGGAQLSCDVAIVGAGLSGLSAAQRLLQARPDLRVLVLEAAEDRVGGRTLTKPVRCADGESRGWCFGGSHMAKSHSRMLQLAKDFGLTVSEQPESAGKNILEIGDTIDRYEGETPNLGTLTLLDLDKGIKSLDKLSKTLMESRPSWTNLDGMTLSKKIEKETWRQATRQCLTAIAEPCFDGEPDRISCLQALRIANSAGGFLALLSDGSELRIEEGAQAVCTALAERIGSDRVLLSRELMQVSATEDEVRLTVRSGEEVTASYAVLTPPLAVLSRIRFSPELPAPKRGLIEAAGSFAASPGWMTSAVTAVLTYPTAFWRSQGCSGDILSHLGSPVPGSAMPVAPIALAGEVTSPDGRQPALMVATGYTTEHSWPNAEARRADILSHLARFFPRPEVDGYVDYVEHDWGASPTGASPLPPGAAVGLCDSTGLLQPTGRLHFAGADFATEWIGTMEGAVQSARERPMRCCGGWRLDSEQYKIH</sequence>
<comment type="cofactor">
    <cofactor evidence="1 7">
        <name>FAD</name>
        <dbReference type="ChEBI" id="CHEBI:57692"/>
    </cofactor>
</comment>
<keyword evidence="7" id="KW-0274">FAD</keyword>
<evidence type="ECO:0000313" key="10">
    <source>
        <dbReference type="Proteomes" id="UP000215902"/>
    </source>
</evidence>
<dbReference type="SUPFAM" id="SSF54373">
    <property type="entry name" value="FAD-linked reductases, C-terminal domain"/>
    <property type="match status" value="1"/>
</dbReference>
<dbReference type="InterPro" id="IPR050703">
    <property type="entry name" value="Flavin_MAO"/>
</dbReference>
<comment type="caution">
    <text evidence="9">The sequence shown here is derived from an EMBL/GenBank/DDBJ whole genome shotgun (WGS) entry which is preliminary data.</text>
</comment>
<dbReference type="InterPro" id="IPR002937">
    <property type="entry name" value="Amino_oxidase"/>
</dbReference>
<comment type="catalytic activity">
    <reaction evidence="5">
        <text>a secondary aliphatic amine + O2 + H2O = a primary amine + an aldehyde + H2O2</text>
        <dbReference type="Rhea" id="RHEA:26414"/>
        <dbReference type="ChEBI" id="CHEBI:15377"/>
        <dbReference type="ChEBI" id="CHEBI:15379"/>
        <dbReference type="ChEBI" id="CHEBI:16240"/>
        <dbReference type="ChEBI" id="CHEBI:17478"/>
        <dbReference type="ChEBI" id="CHEBI:58855"/>
        <dbReference type="ChEBI" id="CHEBI:65296"/>
        <dbReference type="EC" id="1.4.3.4"/>
    </reaction>
</comment>
<gene>
    <name evidence="9" type="ORF">BOX15_Mlig012596g2</name>
</gene>
<accession>A0A267ELG6</accession>
<evidence type="ECO:0000256" key="1">
    <source>
        <dbReference type="ARBA" id="ARBA00001974"/>
    </source>
</evidence>
<dbReference type="SUPFAM" id="SSF51905">
    <property type="entry name" value="FAD/NAD(P)-binding domain"/>
    <property type="match status" value="1"/>
</dbReference>
<evidence type="ECO:0000256" key="4">
    <source>
        <dbReference type="ARBA" id="ARBA00023002"/>
    </source>
</evidence>
<evidence type="ECO:0000256" key="6">
    <source>
        <dbReference type="PIRSR" id="PIRSR601613-1"/>
    </source>
</evidence>
<dbReference type="Gene3D" id="3.50.50.60">
    <property type="entry name" value="FAD/NAD(P)-binding domain"/>
    <property type="match status" value="1"/>
</dbReference>
<evidence type="ECO:0000256" key="3">
    <source>
        <dbReference type="ARBA" id="ARBA00005995"/>
    </source>
</evidence>
<proteinExistence type="inferred from homology"/>
<dbReference type="OrthoDB" id="7777654at2759"/>
<dbReference type="Pfam" id="PF01593">
    <property type="entry name" value="Amino_oxidase"/>
    <property type="match status" value="1"/>
</dbReference>
<dbReference type="GO" id="GO:0008131">
    <property type="term" value="F:primary methylamine oxidase activity"/>
    <property type="evidence" value="ECO:0007669"/>
    <property type="project" value="UniProtKB-ARBA"/>
</dbReference>
<comment type="similarity">
    <text evidence="3 7">Belongs to the flavin monoamine oxidase family.</text>
</comment>
<dbReference type="EMBL" id="NIVC01002014">
    <property type="protein sequence ID" value="PAA61612.1"/>
    <property type="molecule type" value="Genomic_DNA"/>
</dbReference>
<dbReference type="InterPro" id="IPR001613">
    <property type="entry name" value="Flavin_amine_oxidase"/>
</dbReference>
<evidence type="ECO:0000259" key="8">
    <source>
        <dbReference type="Pfam" id="PF01593"/>
    </source>
</evidence>
<dbReference type="PRINTS" id="PR00757">
    <property type="entry name" value="AMINEOXDASEF"/>
</dbReference>
<comment type="subcellular location">
    <subcellularLocation>
        <location evidence="2">Mitochondrion outer membrane</location>
        <topology evidence="2">Single-pass type IV membrane protein</topology>
        <orientation evidence="2">Cytoplasmic side</orientation>
    </subcellularLocation>
</comment>
<dbReference type="Gene3D" id="3.90.660.10">
    <property type="match status" value="1"/>
</dbReference>
<keyword evidence="4 7" id="KW-0560">Oxidoreductase</keyword>
<organism evidence="9 10">
    <name type="scientific">Macrostomum lignano</name>
    <dbReference type="NCBI Taxonomy" id="282301"/>
    <lineage>
        <taxon>Eukaryota</taxon>
        <taxon>Metazoa</taxon>
        <taxon>Spiralia</taxon>
        <taxon>Lophotrochozoa</taxon>
        <taxon>Platyhelminthes</taxon>
        <taxon>Rhabditophora</taxon>
        <taxon>Macrostomorpha</taxon>
        <taxon>Macrostomida</taxon>
        <taxon>Macrostomidae</taxon>
        <taxon>Macrostomum</taxon>
    </lineage>
</organism>
<name>A0A267ELG6_9PLAT</name>
<evidence type="ECO:0000313" key="9">
    <source>
        <dbReference type="EMBL" id="PAA61612.1"/>
    </source>
</evidence>
<dbReference type="PANTHER" id="PTHR43563:SF14">
    <property type="entry name" value="AMINE OXIDASE"/>
    <property type="match status" value="1"/>
</dbReference>
<dbReference type="PANTHER" id="PTHR43563">
    <property type="entry name" value="AMINE OXIDASE"/>
    <property type="match status" value="1"/>
</dbReference>
<feature type="domain" description="Amine oxidase" evidence="8">
    <location>
        <begin position="64"/>
        <end position="508"/>
    </location>
</feature>
<evidence type="ECO:0000256" key="5">
    <source>
        <dbReference type="ARBA" id="ARBA00048448"/>
    </source>
</evidence>
<keyword evidence="10" id="KW-1185">Reference proteome</keyword>
<feature type="non-terminal residue" evidence="9">
    <location>
        <position position="1"/>
    </location>
</feature>
<dbReference type="Proteomes" id="UP000215902">
    <property type="component" value="Unassembled WGS sequence"/>
</dbReference>
<protein>
    <recommendedName>
        <fullName evidence="7">Amine oxidase</fullName>
        <ecNumber evidence="7">1.4.3.-</ecNumber>
    </recommendedName>
</protein>
<evidence type="ECO:0000256" key="2">
    <source>
        <dbReference type="ARBA" id="ARBA00004362"/>
    </source>
</evidence>
<keyword evidence="7" id="KW-0285">Flavoprotein</keyword>
<evidence type="ECO:0000256" key="7">
    <source>
        <dbReference type="RuleBase" id="RU362067"/>
    </source>
</evidence>
<reference evidence="9 10" key="1">
    <citation type="submission" date="2017-06" db="EMBL/GenBank/DDBJ databases">
        <title>A platform for efficient transgenesis in Macrostomum lignano, a flatworm model organism for stem cell research.</title>
        <authorList>
            <person name="Berezikov E."/>
        </authorList>
    </citation>
    <scope>NUCLEOTIDE SEQUENCE [LARGE SCALE GENOMIC DNA]</scope>
    <source>
        <strain evidence="9">DV1</strain>
        <tissue evidence="9">Whole organism</tissue>
    </source>
</reference>
<dbReference type="STRING" id="282301.A0A267ELG6"/>
<dbReference type="Gene3D" id="1.10.405.10">
    <property type="entry name" value="Guanine Nucleotide Dissociation Inhibitor, domain 1"/>
    <property type="match status" value="1"/>
</dbReference>
<feature type="binding site" evidence="6">
    <location>
        <position position="65"/>
    </location>
    <ligand>
        <name>FAD</name>
        <dbReference type="ChEBI" id="CHEBI:57692"/>
    </ligand>
</feature>
<dbReference type="InterPro" id="IPR036188">
    <property type="entry name" value="FAD/NAD-bd_sf"/>
</dbReference>
<feature type="binding site" evidence="6">
    <location>
        <begin position="86"/>
        <end position="87"/>
    </location>
    <ligand>
        <name>FAD</name>
        <dbReference type="ChEBI" id="CHEBI:57692"/>
    </ligand>
</feature>